<dbReference type="Pfam" id="PF11037">
    <property type="entry name" value="Musclin"/>
    <property type="match status" value="1"/>
</dbReference>
<comment type="caution">
    <text evidence="3">The sequence shown here is derived from an EMBL/GenBank/DDBJ whole genome shotgun (WGS) entry which is preliminary data.</text>
</comment>
<dbReference type="EMBL" id="JAINUG010000044">
    <property type="protein sequence ID" value="KAJ8406153.1"/>
    <property type="molecule type" value="Genomic_DNA"/>
</dbReference>
<feature type="region of interest" description="Disordered" evidence="1">
    <location>
        <begin position="74"/>
        <end position="127"/>
    </location>
</feature>
<feature type="region of interest" description="Disordered" evidence="1">
    <location>
        <begin position="42"/>
        <end position="61"/>
    </location>
</feature>
<name>A0AAD7WRC2_9TELE</name>
<protein>
    <submittedName>
        <fullName evidence="3">Uncharacterized protein</fullName>
    </submittedName>
</protein>
<proteinExistence type="predicted"/>
<evidence type="ECO:0000256" key="2">
    <source>
        <dbReference type="SAM" id="SignalP"/>
    </source>
</evidence>
<evidence type="ECO:0000313" key="4">
    <source>
        <dbReference type="Proteomes" id="UP001221898"/>
    </source>
</evidence>
<dbReference type="GO" id="GO:0005102">
    <property type="term" value="F:signaling receptor binding"/>
    <property type="evidence" value="ECO:0007669"/>
    <property type="project" value="TreeGrafter"/>
</dbReference>
<dbReference type="PANTHER" id="PTHR35353:SF1">
    <property type="entry name" value="OSTEOCRIN"/>
    <property type="match status" value="1"/>
</dbReference>
<dbReference type="Proteomes" id="UP001221898">
    <property type="component" value="Unassembled WGS sequence"/>
</dbReference>
<reference evidence="3" key="1">
    <citation type="journal article" date="2023" name="Science">
        <title>Genome structures resolve the early diversification of teleost fishes.</title>
        <authorList>
            <person name="Parey E."/>
            <person name="Louis A."/>
            <person name="Montfort J."/>
            <person name="Bouchez O."/>
            <person name="Roques C."/>
            <person name="Iampietro C."/>
            <person name="Lluch J."/>
            <person name="Castinel A."/>
            <person name="Donnadieu C."/>
            <person name="Desvignes T."/>
            <person name="Floi Bucao C."/>
            <person name="Jouanno E."/>
            <person name="Wen M."/>
            <person name="Mejri S."/>
            <person name="Dirks R."/>
            <person name="Jansen H."/>
            <person name="Henkel C."/>
            <person name="Chen W.J."/>
            <person name="Zahm M."/>
            <person name="Cabau C."/>
            <person name="Klopp C."/>
            <person name="Thompson A.W."/>
            <person name="Robinson-Rechavi M."/>
            <person name="Braasch I."/>
            <person name="Lecointre G."/>
            <person name="Bobe J."/>
            <person name="Postlethwait J.H."/>
            <person name="Berthelot C."/>
            <person name="Roest Crollius H."/>
            <person name="Guiguen Y."/>
        </authorList>
    </citation>
    <scope>NUCLEOTIDE SEQUENCE</scope>
    <source>
        <strain evidence="3">NC1722</strain>
    </source>
</reference>
<dbReference type="GO" id="GO:0009755">
    <property type="term" value="P:hormone-mediated signaling pathway"/>
    <property type="evidence" value="ECO:0007669"/>
    <property type="project" value="TreeGrafter"/>
</dbReference>
<organism evidence="3 4">
    <name type="scientific">Aldrovandia affinis</name>
    <dbReference type="NCBI Taxonomy" id="143900"/>
    <lineage>
        <taxon>Eukaryota</taxon>
        <taxon>Metazoa</taxon>
        <taxon>Chordata</taxon>
        <taxon>Craniata</taxon>
        <taxon>Vertebrata</taxon>
        <taxon>Euteleostomi</taxon>
        <taxon>Actinopterygii</taxon>
        <taxon>Neopterygii</taxon>
        <taxon>Teleostei</taxon>
        <taxon>Notacanthiformes</taxon>
        <taxon>Halosauridae</taxon>
        <taxon>Aldrovandia</taxon>
    </lineage>
</organism>
<evidence type="ECO:0000313" key="3">
    <source>
        <dbReference type="EMBL" id="KAJ8406153.1"/>
    </source>
</evidence>
<gene>
    <name evidence="3" type="ORF">AAFF_G00303840</name>
</gene>
<dbReference type="AlphaFoldDB" id="A0AAD7WRC2"/>
<sequence length="127" mass="13674">MLGYGCVFISCLLTVTLLLSGSDGLQSTSVTPKYLDAVAVEESSSWAPSGEKKSASKPTNKLLPLGQLWSAFETKRKRSVTGGNTPLDRLSVSNMDLKGKKRKEVESPRRRPGLRPPTGRPSGVNGR</sequence>
<evidence type="ECO:0000256" key="1">
    <source>
        <dbReference type="SAM" id="MobiDB-lite"/>
    </source>
</evidence>
<feature type="chain" id="PRO_5042059108" evidence="2">
    <location>
        <begin position="25"/>
        <end position="127"/>
    </location>
</feature>
<keyword evidence="4" id="KW-1185">Reference proteome</keyword>
<feature type="signal peptide" evidence="2">
    <location>
        <begin position="1"/>
        <end position="24"/>
    </location>
</feature>
<accession>A0AAD7WRC2</accession>
<dbReference type="InterPro" id="IPR021088">
    <property type="entry name" value="Osteocrin"/>
</dbReference>
<dbReference type="PANTHER" id="PTHR35353">
    <property type="entry name" value="OSTEOCRIN"/>
    <property type="match status" value="1"/>
</dbReference>
<dbReference type="GO" id="GO:0005615">
    <property type="term" value="C:extracellular space"/>
    <property type="evidence" value="ECO:0007669"/>
    <property type="project" value="TreeGrafter"/>
</dbReference>
<keyword evidence="2" id="KW-0732">Signal</keyword>